<organism evidence="3 4">
    <name type="scientific">Candidatus Infernicultor aquiphilus</name>
    <dbReference type="NCBI Taxonomy" id="1805029"/>
    <lineage>
        <taxon>Bacteria</taxon>
        <taxon>Pseudomonadati</taxon>
        <taxon>Atribacterota</taxon>
        <taxon>Candidatus Phoenicimicrobiia</taxon>
        <taxon>Candidatus Pheonicimicrobiales</taxon>
        <taxon>Candidatus Phoenicimicrobiaceae</taxon>
        <taxon>Candidatus Infernicultor</taxon>
    </lineage>
</organism>
<name>A0A2M7K7S4_9BACT</name>
<accession>A0A2M7K7S4</accession>
<evidence type="ECO:0000256" key="1">
    <source>
        <dbReference type="SAM" id="Phobius"/>
    </source>
</evidence>
<comment type="caution">
    <text evidence="3">The sequence shown here is derived from an EMBL/GenBank/DDBJ whole genome shotgun (WGS) entry which is preliminary data.</text>
</comment>
<dbReference type="AlphaFoldDB" id="A0A2M7K7S4"/>
<sequence length="58" mass="6501">MSKRPLPPITQLTNTLLLLFAIILLAAIFISSFISRSITRPLRRLHEGAEEITKGNLN</sequence>
<dbReference type="EMBL" id="PFIP01000098">
    <property type="protein sequence ID" value="PIX34176.1"/>
    <property type="molecule type" value="Genomic_DNA"/>
</dbReference>
<protein>
    <recommendedName>
        <fullName evidence="2">HAMP domain-containing protein</fullName>
    </recommendedName>
</protein>
<keyword evidence="1" id="KW-0812">Transmembrane</keyword>
<gene>
    <name evidence="3" type="ORF">COZ58_04920</name>
</gene>
<keyword evidence="1" id="KW-1133">Transmembrane helix</keyword>
<feature type="domain" description="HAMP" evidence="2">
    <location>
        <begin position="33"/>
        <end position="58"/>
    </location>
</feature>
<dbReference type="Proteomes" id="UP000231493">
    <property type="component" value="Unassembled WGS sequence"/>
</dbReference>
<dbReference type="Pfam" id="PF00672">
    <property type="entry name" value="HAMP"/>
    <property type="match status" value="1"/>
</dbReference>
<reference evidence="4" key="1">
    <citation type="submission" date="2017-09" db="EMBL/GenBank/DDBJ databases">
        <title>Depth-based differentiation of microbial function through sediment-hosted aquifers and enrichment of novel symbionts in the deep terrestrial subsurface.</title>
        <authorList>
            <person name="Probst A.J."/>
            <person name="Ladd B."/>
            <person name="Jarett J.K."/>
            <person name="Geller-Mcgrath D.E."/>
            <person name="Sieber C.M."/>
            <person name="Emerson J.B."/>
            <person name="Anantharaman K."/>
            <person name="Thomas B.C."/>
            <person name="Malmstrom R."/>
            <person name="Stieglmeier M."/>
            <person name="Klingl A."/>
            <person name="Woyke T."/>
            <person name="Ryan C.M."/>
            <person name="Banfield J.F."/>
        </authorList>
    </citation>
    <scope>NUCLEOTIDE SEQUENCE [LARGE SCALE GENOMIC DNA]</scope>
</reference>
<evidence type="ECO:0000259" key="2">
    <source>
        <dbReference type="Pfam" id="PF00672"/>
    </source>
</evidence>
<keyword evidence="1" id="KW-0472">Membrane</keyword>
<feature type="transmembrane region" description="Helical" evidence="1">
    <location>
        <begin position="12"/>
        <end position="34"/>
    </location>
</feature>
<dbReference type="InterPro" id="IPR003660">
    <property type="entry name" value="HAMP_dom"/>
</dbReference>
<dbReference type="CDD" id="cd06225">
    <property type="entry name" value="HAMP"/>
    <property type="match status" value="1"/>
</dbReference>
<dbReference type="GO" id="GO:0007165">
    <property type="term" value="P:signal transduction"/>
    <property type="evidence" value="ECO:0007669"/>
    <property type="project" value="InterPro"/>
</dbReference>
<dbReference type="GO" id="GO:0016020">
    <property type="term" value="C:membrane"/>
    <property type="evidence" value="ECO:0007669"/>
    <property type="project" value="InterPro"/>
</dbReference>
<evidence type="ECO:0000313" key="4">
    <source>
        <dbReference type="Proteomes" id="UP000231493"/>
    </source>
</evidence>
<dbReference type="Gene3D" id="6.10.340.10">
    <property type="match status" value="1"/>
</dbReference>
<evidence type="ECO:0000313" key="3">
    <source>
        <dbReference type="EMBL" id="PIX34176.1"/>
    </source>
</evidence>
<proteinExistence type="predicted"/>